<dbReference type="AlphaFoldDB" id="A0A0D2LZQ4"/>
<dbReference type="Proteomes" id="UP000054270">
    <property type="component" value="Unassembled WGS sequence"/>
</dbReference>
<evidence type="ECO:0000256" key="1">
    <source>
        <dbReference type="SAM" id="MobiDB-lite"/>
    </source>
</evidence>
<protein>
    <submittedName>
        <fullName evidence="2">Uncharacterized protein</fullName>
    </submittedName>
</protein>
<evidence type="ECO:0000313" key="2">
    <source>
        <dbReference type="EMBL" id="KJA16408.1"/>
    </source>
</evidence>
<name>A0A0D2LZQ4_HYPSF</name>
<proteinExistence type="predicted"/>
<keyword evidence="3" id="KW-1185">Reference proteome</keyword>
<dbReference type="EMBL" id="KN817622">
    <property type="protein sequence ID" value="KJA16408.1"/>
    <property type="molecule type" value="Genomic_DNA"/>
</dbReference>
<gene>
    <name evidence="2" type="ORF">HYPSUDRAFT_207107</name>
</gene>
<accession>A0A0D2LZQ4</accession>
<sequence length="179" mass="19382">MPGYLSFGLPVRSINITIPLAPLRAPPRSRPRPARAPPSPAPLAPPSRSRPEPAPPATRSIPGTASLDVSGVPRIFPYPVWVLKLEFVPCMNQQHDATHCCLDDTRARAHVRARFRSHLYYPARALATIARSHRAPFTVLIPHPVLSTTPRPAATPFITPTKCACAFSAIATPSLPMAP</sequence>
<reference evidence="3" key="1">
    <citation type="submission" date="2014-04" db="EMBL/GenBank/DDBJ databases">
        <title>Evolutionary Origins and Diversification of the Mycorrhizal Mutualists.</title>
        <authorList>
            <consortium name="DOE Joint Genome Institute"/>
            <consortium name="Mycorrhizal Genomics Consortium"/>
            <person name="Kohler A."/>
            <person name="Kuo A."/>
            <person name="Nagy L.G."/>
            <person name="Floudas D."/>
            <person name="Copeland A."/>
            <person name="Barry K.W."/>
            <person name="Cichocki N."/>
            <person name="Veneault-Fourrey C."/>
            <person name="LaButti K."/>
            <person name="Lindquist E.A."/>
            <person name="Lipzen A."/>
            <person name="Lundell T."/>
            <person name="Morin E."/>
            <person name="Murat C."/>
            <person name="Riley R."/>
            <person name="Ohm R."/>
            <person name="Sun H."/>
            <person name="Tunlid A."/>
            <person name="Henrissat B."/>
            <person name="Grigoriev I.V."/>
            <person name="Hibbett D.S."/>
            <person name="Martin F."/>
        </authorList>
    </citation>
    <scope>NUCLEOTIDE SEQUENCE [LARGE SCALE GENOMIC DNA]</scope>
    <source>
        <strain evidence="3">FD-334 SS-4</strain>
    </source>
</reference>
<feature type="compositionally biased region" description="Pro residues" evidence="1">
    <location>
        <begin position="34"/>
        <end position="45"/>
    </location>
</feature>
<organism evidence="2 3">
    <name type="scientific">Hypholoma sublateritium (strain FD-334 SS-4)</name>
    <dbReference type="NCBI Taxonomy" id="945553"/>
    <lineage>
        <taxon>Eukaryota</taxon>
        <taxon>Fungi</taxon>
        <taxon>Dikarya</taxon>
        <taxon>Basidiomycota</taxon>
        <taxon>Agaricomycotina</taxon>
        <taxon>Agaricomycetes</taxon>
        <taxon>Agaricomycetidae</taxon>
        <taxon>Agaricales</taxon>
        <taxon>Agaricineae</taxon>
        <taxon>Strophariaceae</taxon>
        <taxon>Hypholoma</taxon>
    </lineage>
</organism>
<evidence type="ECO:0000313" key="3">
    <source>
        <dbReference type="Proteomes" id="UP000054270"/>
    </source>
</evidence>
<feature type="region of interest" description="Disordered" evidence="1">
    <location>
        <begin position="22"/>
        <end position="65"/>
    </location>
</feature>